<sequence>SLMPANLEEFILSLQVARLSTVTPSGVPHIVPICFAMSGNDTIYTPIDAKPKKDKKKPLERINNITNNDEVVVLFDRYSENWDELAYVMARGKAKVVNDERENLLAARLLGNRYIQYREQNYLPRGAMIISIKIYDYTSWGNL</sequence>
<dbReference type="AlphaFoldDB" id="A0A382TAL7"/>
<dbReference type="PANTHER" id="PTHR35176">
    <property type="entry name" value="HEME OXYGENASE HI_0854-RELATED"/>
    <property type="match status" value="1"/>
</dbReference>
<evidence type="ECO:0000313" key="3">
    <source>
        <dbReference type="EMBL" id="SVD19096.1"/>
    </source>
</evidence>
<keyword evidence="1" id="KW-0560">Oxidoreductase</keyword>
<accession>A0A382TAL7</accession>
<dbReference type="Pfam" id="PF01243">
    <property type="entry name" value="PNPOx_N"/>
    <property type="match status" value="1"/>
</dbReference>
<proteinExistence type="predicted"/>
<dbReference type="InterPro" id="IPR012349">
    <property type="entry name" value="Split_barrel_FMN-bd"/>
</dbReference>
<evidence type="ECO:0000259" key="2">
    <source>
        <dbReference type="Pfam" id="PF01243"/>
    </source>
</evidence>
<dbReference type="PANTHER" id="PTHR35176:SF2">
    <property type="entry name" value="F420H(2)-DEPENDENT REDUCTASE RV1155"/>
    <property type="match status" value="1"/>
</dbReference>
<gene>
    <name evidence="3" type="ORF">METZ01_LOCUS371950</name>
</gene>
<dbReference type="InterPro" id="IPR052019">
    <property type="entry name" value="F420H2_bilvrd_red/Heme_oxyg"/>
</dbReference>
<dbReference type="InterPro" id="IPR011576">
    <property type="entry name" value="Pyridox_Oxase_N"/>
</dbReference>
<dbReference type="GO" id="GO:0016627">
    <property type="term" value="F:oxidoreductase activity, acting on the CH-CH group of donors"/>
    <property type="evidence" value="ECO:0007669"/>
    <property type="project" value="TreeGrafter"/>
</dbReference>
<dbReference type="InterPro" id="IPR019967">
    <property type="entry name" value="F420-dep_enz_PPOX_Rv0121"/>
</dbReference>
<dbReference type="EMBL" id="UINC01135128">
    <property type="protein sequence ID" value="SVD19096.1"/>
    <property type="molecule type" value="Genomic_DNA"/>
</dbReference>
<organism evidence="3">
    <name type="scientific">marine metagenome</name>
    <dbReference type="NCBI Taxonomy" id="408172"/>
    <lineage>
        <taxon>unclassified sequences</taxon>
        <taxon>metagenomes</taxon>
        <taxon>ecological metagenomes</taxon>
    </lineage>
</organism>
<dbReference type="GO" id="GO:0005829">
    <property type="term" value="C:cytosol"/>
    <property type="evidence" value="ECO:0007669"/>
    <property type="project" value="TreeGrafter"/>
</dbReference>
<dbReference type="Gene3D" id="2.30.110.10">
    <property type="entry name" value="Electron Transport, Fmn-binding Protein, Chain A"/>
    <property type="match status" value="1"/>
</dbReference>
<dbReference type="GO" id="GO:0070967">
    <property type="term" value="F:coenzyme F420 binding"/>
    <property type="evidence" value="ECO:0007669"/>
    <property type="project" value="TreeGrafter"/>
</dbReference>
<dbReference type="NCBIfam" id="TIGR03668">
    <property type="entry name" value="Rv0121_F420"/>
    <property type="match status" value="1"/>
</dbReference>
<protein>
    <recommendedName>
        <fullName evidence="2">Pyridoxamine 5'-phosphate oxidase N-terminal domain-containing protein</fullName>
    </recommendedName>
</protein>
<dbReference type="SUPFAM" id="SSF50475">
    <property type="entry name" value="FMN-binding split barrel"/>
    <property type="match status" value="1"/>
</dbReference>
<evidence type="ECO:0000256" key="1">
    <source>
        <dbReference type="ARBA" id="ARBA00023002"/>
    </source>
</evidence>
<reference evidence="3" key="1">
    <citation type="submission" date="2018-05" db="EMBL/GenBank/DDBJ databases">
        <authorList>
            <person name="Lanie J.A."/>
            <person name="Ng W.-L."/>
            <person name="Kazmierczak K.M."/>
            <person name="Andrzejewski T.M."/>
            <person name="Davidsen T.M."/>
            <person name="Wayne K.J."/>
            <person name="Tettelin H."/>
            <person name="Glass J.I."/>
            <person name="Rusch D."/>
            <person name="Podicherti R."/>
            <person name="Tsui H.-C.T."/>
            <person name="Winkler M.E."/>
        </authorList>
    </citation>
    <scope>NUCLEOTIDE SEQUENCE</scope>
</reference>
<name>A0A382TAL7_9ZZZZ</name>
<feature type="non-terminal residue" evidence="3">
    <location>
        <position position="1"/>
    </location>
</feature>
<feature type="domain" description="Pyridoxamine 5'-phosphate oxidase N-terminal" evidence="2">
    <location>
        <begin position="4"/>
        <end position="129"/>
    </location>
</feature>